<feature type="transmembrane region" description="Helical" evidence="2">
    <location>
        <begin position="90"/>
        <end position="108"/>
    </location>
</feature>
<keyword evidence="2" id="KW-1133">Transmembrane helix</keyword>
<keyword evidence="2" id="KW-0472">Membrane</keyword>
<name>A0A1H3LW01_9PSEU</name>
<feature type="transmembrane region" description="Helical" evidence="2">
    <location>
        <begin position="120"/>
        <end position="145"/>
    </location>
</feature>
<dbReference type="OrthoDB" id="3831145at2"/>
<feature type="compositionally biased region" description="Low complexity" evidence="1">
    <location>
        <begin position="1"/>
        <end position="15"/>
    </location>
</feature>
<proteinExistence type="predicted"/>
<dbReference type="Proteomes" id="UP000199515">
    <property type="component" value="Unassembled WGS sequence"/>
</dbReference>
<keyword evidence="2" id="KW-0812">Transmembrane</keyword>
<reference evidence="3 4" key="1">
    <citation type="submission" date="2016-10" db="EMBL/GenBank/DDBJ databases">
        <authorList>
            <person name="de Groot N.N."/>
        </authorList>
    </citation>
    <scope>NUCLEOTIDE SEQUENCE [LARGE SCALE GENOMIC DNA]</scope>
    <source>
        <strain evidence="3 4">CPCC 202699</strain>
    </source>
</reference>
<feature type="compositionally biased region" description="Pro residues" evidence="1">
    <location>
        <begin position="16"/>
        <end position="35"/>
    </location>
</feature>
<dbReference type="EMBL" id="FNON01000006">
    <property type="protein sequence ID" value="SDY68600.1"/>
    <property type="molecule type" value="Genomic_DNA"/>
</dbReference>
<gene>
    <name evidence="3" type="ORF">SAMN05421504_106383</name>
</gene>
<dbReference type="RefSeq" id="WP_091293899.1">
    <property type="nucleotide sequence ID" value="NZ_FNON01000006.1"/>
</dbReference>
<evidence type="ECO:0000256" key="1">
    <source>
        <dbReference type="SAM" id="MobiDB-lite"/>
    </source>
</evidence>
<keyword evidence="4" id="KW-1185">Reference proteome</keyword>
<sequence length="182" mass="19085">MSTNPGPENWGQQQPQQPPPGGGFPAAPPPPPPHAPAAQGPVPKSLDTSVKIWFVAAGLAVLNVIISIVTNSSINAELVARGLPSGGSNVGGIVFNLVLIGLWVFFVLQMKAGQNWARITLTVVGGIVLLFSLIGLLALGIFFAIGFFGALYGLLSLVNIALLVGAIYFQFRPDANAFFVRR</sequence>
<accession>A0A1H3LW01</accession>
<protein>
    <submittedName>
        <fullName evidence="3">Uncharacterized protein</fullName>
    </submittedName>
</protein>
<organism evidence="3 4">
    <name type="scientific">Amycolatopsis xylanica</name>
    <dbReference type="NCBI Taxonomy" id="589385"/>
    <lineage>
        <taxon>Bacteria</taxon>
        <taxon>Bacillati</taxon>
        <taxon>Actinomycetota</taxon>
        <taxon>Actinomycetes</taxon>
        <taxon>Pseudonocardiales</taxon>
        <taxon>Pseudonocardiaceae</taxon>
        <taxon>Amycolatopsis</taxon>
    </lineage>
</organism>
<evidence type="ECO:0000313" key="4">
    <source>
        <dbReference type="Proteomes" id="UP000199515"/>
    </source>
</evidence>
<feature type="transmembrane region" description="Helical" evidence="2">
    <location>
        <begin position="52"/>
        <end position="70"/>
    </location>
</feature>
<feature type="transmembrane region" description="Helical" evidence="2">
    <location>
        <begin position="151"/>
        <end position="171"/>
    </location>
</feature>
<evidence type="ECO:0000256" key="2">
    <source>
        <dbReference type="SAM" id="Phobius"/>
    </source>
</evidence>
<evidence type="ECO:0000313" key="3">
    <source>
        <dbReference type="EMBL" id="SDY68600.1"/>
    </source>
</evidence>
<feature type="region of interest" description="Disordered" evidence="1">
    <location>
        <begin position="1"/>
        <end position="42"/>
    </location>
</feature>
<dbReference type="AlphaFoldDB" id="A0A1H3LW01"/>
<dbReference type="STRING" id="589385.SAMN05421504_106383"/>